<protein>
    <submittedName>
        <fullName evidence="1">Uncharacterized protein</fullName>
    </submittedName>
</protein>
<name>A0A540W718_9ACTN</name>
<keyword evidence="2" id="KW-1185">Reference proteome</keyword>
<sequence length="206" mass="22537">MSAWEPLSAAELEQQADVPTLLAEVGRLAVELAEARDALGVPPEQITDRAEVIVRSALTHAGMPAEIVQALALAGLLRTEVRPGRQPAAGEVEQLRAELADTRALLAKTVDNMQALVGDGELTVWRAEHDGIRLGRYLDLEEAQAHAEDSYRELVGPAPTLRWYPEEPEDDSVLRLYAQHEGDEVETAYRVVPVIVLTEYTPDGES</sequence>
<evidence type="ECO:0000313" key="1">
    <source>
        <dbReference type="EMBL" id="TQF04799.1"/>
    </source>
</evidence>
<accession>A0A540W718</accession>
<dbReference type="Proteomes" id="UP000319103">
    <property type="component" value="Unassembled WGS sequence"/>
</dbReference>
<organism evidence="1 2">
    <name type="scientific">Kitasatospora acidiphila</name>
    <dbReference type="NCBI Taxonomy" id="2567942"/>
    <lineage>
        <taxon>Bacteria</taxon>
        <taxon>Bacillati</taxon>
        <taxon>Actinomycetota</taxon>
        <taxon>Actinomycetes</taxon>
        <taxon>Kitasatosporales</taxon>
        <taxon>Streptomycetaceae</taxon>
        <taxon>Kitasatospora</taxon>
    </lineage>
</organism>
<dbReference type="AlphaFoldDB" id="A0A540W718"/>
<dbReference type="RefSeq" id="WP_141635354.1">
    <property type="nucleotide sequence ID" value="NZ_VIGB01000003.1"/>
</dbReference>
<dbReference type="OrthoDB" id="4313848at2"/>
<gene>
    <name evidence="1" type="ORF">E6W39_24445</name>
</gene>
<evidence type="ECO:0000313" key="2">
    <source>
        <dbReference type="Proteomes" id="UP000319103"/>
    </source>
</evidence>
<dbReference type="EMBL" id="VIGB01000003">
    <property type="protein sequence ID" value="TQF04799.1"/>
    <property type="molecule type" value="Genomic_DNA"/>
</dbReference>
<reference evidence="1 2" key="1">
    <citation type="submission" date="2019-06" db="EMBL/GenBank/DDBJ databases">
        <title>Description of Kitasatospora acidophila sp. nov. isolated from pine grove soil, and reclassification of Streptomyces novaecaesareae to Kitasatospora novaeceasareae comb. nov.</title>
        <authorList>
            <person name="Kim M.J."/>
        </authorList>
    </citation>
    <scope>NUCLEOTIDE SEQUENCE [LARGE SCALE GENOMIC DNA]</scope>
    <source>
        <strain evidence="1 2">MMS16-CNU292</strain>
    </source>
</reference>
<comment type="caution">
    <text evidence="1">The sequence shown here is derived from an EMBL/GenBank/DDBJ whole genome shotgun (WGS) entry which is preliminary data.</text>
</comment>
<proteinExistence type="predicted"/>